<comment type="subcellular location">
    <subcellularLocation>
        <location evidence="1">Nucleus</location>
    </subcellularLocation>
</comment>
<sequence>MLLSWTPVVHGNKWKQYVDDHGLAAGDTLTFFFPEKDESIFIIECTTYKGAIKDRIDQTVSLEVFNLNVEYNLQYVFYTRGTCLSNTQKENLCNQIGDSGFGAAGFFVHQLSNTNVNKCLKFPEPVTSALRTNNEGQMIIYVREPECQSQFDYRVDNDGRMVTAGSSLWKVFAVKANLKRSEIISFHLIQGIDTPSCLC</sequence>
<feature type="domain" description="TF-B3" evidence="6">
    <location>
        <begin position="1"/>
        <end position="49"/>
    </location>
</feature>
<dbReference type="SUPFAM" id="SSF101936">
    <property type="entry name" value="DNA-binding pseudobarrel domain"/>
    <property type="match status" value="1"/>
</dbReference>
<reference evidence="7 8" key="1">
    <citation type="journal article" date="2010" name="Nature">
        <title>Genome sequencing and analysis of the model grass Brachypodium distachyon.</title>
        <authorList>
            <consortium name="International Brachypodium Initiative"/>
        </authorList>
    </citation>
    <scope>NUCLEOTIDE SEQUENCE [LARGE SCALE GENOMIC DNA]</scope>
    <source>
        <strain evidence="7">Bd21</strain>
        <strain evidence="8">cv. Bd21</strain>
    </source>
</reference>
<dbReference type="Proteomes" id="UP000008810">
    <property type="component" value="Chromosome 1"/>
</dbReference>
<reference evidence="7" key="2">
    <citation type="submission" date="2017-06" db="EMBL/GenBank/DDBJ databases">
        <title>WGS assembly of Brachypodium distachyon.</title>
        <authorList>
            <consortium name="The International Brachypodium Initiative"/>
            <person name="Lucas S."/>
            <person name="Harmon-Smith M."/>
            <person name="Lail K."/>
            <person name="Tice H."/>
            <person name="Grimwood J."/>
            <person name="Bruce D."/>
            <person name="Barry K."/>
            <person name="Shu S."/>
            <person name="Lindquist E."/>
            <person name="Wang M."/>
            <person name="Pitluck S."/>
            <person name="Vogel J.P."/>
            <person name="Garvin D.F."/>
            <person name="Mockler T.C."/>
            <person name="Schmutz J."/>
            <person name="Rokhsar D."/>
            <person name="Bevan M.W."/>
        </authorList>
    </citation>
    <scope>NUCLEOTIDE SEQUENCE</scope>
    <source>
        <strain evidence="7">Bd21</strain>
    </source>
</reference>
<evidence type="ECO:0000256" key="3">
    <source>
        <dbReference type="ARBA" id="ARBA00023125"/>
    </source>
</evidence>
<dbReference type="HOGENOM" id="CLU_1373930_0_0_1"/>
<dbReference type="InterPro" id="IPR015300">
    <property type="entry name" value="DNA-bd_pseudobarrel_sf"/>
</dbReference>
<dbReference type="GeneID" id="100826525"/>
<keyword evidence="4" id="KW-0804">Transcription</keyword>
<reference evidence="8" key="3">
    <citation type="submission" date="2018-08" db="UniProtKB">
        <authorList>
            <consortium name="EnsemblPlants"/>
        </authorList>
    </citation>
    <scope>IDENTIFICATION</scope>
    <source>
        <strain evidence="8">cv. Bd21</strain>
    </source>
</reference>
<evidence type="ECO:0000256" key="4">
    <source>
        <dbReference type="ARBA" id="ARBA00023163"/>
    </source>
</evidence>
<protein>
    <recommendedName>
        <fullName evidence="6">TF-B3 domain-containing protein</fullName>
    </recommendedName>
</protein>
<dbReference type="GO" id="GO:0003677">
    <property type="term" value="F:DNA binding"/>
    <property type="evidence" value="ECO:0007669"/>
    <property type="project" value="UniProtKB-KW"/>
</dbReference>
<evidence type="ECO:0000256" key="5">
    <source>
        <dbReference type="ARBA" id="ARBA00023242"/>
    </source>
</evidence>
<dbReference type="KEGG" id="bdi:100826525"/>
<dbReference type="Gramene" id="KQK19039">
    <property type="protein sequence ID" value="KQK19039"/>
    <property type="gene ID" value="BRADI_1g46080v3"/>
</dbReference>
<evidence type="ECO:0000313" key="9">
    <source>
        <dbReference type="Proteomes" id="UP000008810"/>
    </source>
</evidence>
<dbReference type="PROSITE" id="PS50863">
    <property type="entry name" value="B3"/>
    <property type="match status" value="1"/>
</dbReference>
<evidence type="ECO:0000313" key="7">
    <source>
        <dbReference type="EMBL" id="PNT76229.1"/>
    </source>
</evidence>
<dbReference type="AlphaFoldDB" id="I1GZV7"/>
<organism evidence="7">
    <name type="scientific">Brachypodium distachyon</name>
    <name type="common">Purple false brome</name>
    <name type="synonym">Trachynia distachya</name>
    <dbReference type="NCBI Taxonomy" id="15368"/>
    <lineage>
        <taxon>Eukaryota</taxon>
        <taxon>Viridiplantae</taxon>
        <taxon>Streptophyta</taxon>
        <taxon>Embryophyta</taxon>
        <taxon>Tracheophyta</taxon>
        <taxon>Spermatophyta</taxon>
        <taxon>Magnoliopsida</taxon>
        <taxon>Liliopsida</taxon>
        <taxon>Poales</taxon>
        <taxon>Poaceae</taxon>
        <taxon>BOP clade</taxon>
        <taxon>Pooideae</taxon>
        <taxon>Stipodae</taxon>
        <taxon>Brachypodieae</taxon>
        <taxon>Brachypodium</taxon>
    </lineage>
</organism>
<evidence type="ECO:0000256" key="2">
    <source>
        <dbReference type="ARBA" id="ARBA00023015"/>
    </source>
</evidence>
<dbReference type="EMBL" id="CM000880">
    <property type="protein sequence ID" value="KQK19038.1"/>
    <property type="molecule type" value="Genomic_DNA"/>
</dbReference>
<keyword evidence="9" id="KW-1185">Reference proteome</keyword>
<dbReference type="EnsemblPlants" id="PNT76229">
    <property type="protein sequence ID" value="PNT76229"/>
    <property type="gene ID" value="BRADI_1g46080v3"/>
</dbReference>
<accession>I1GZV7</accession>
<evidence type="ECO:0000256" key="1">
    <source>
        <dbReference type="ARBA" id="ARBA00004123"/>
    </source>
</evidence>
<keyword evidence="5" id="KW-0539">Nucleus</keyword>
<gene>
    <name evidence="8" type="primary">LOC100826525</name>
    <name evidence="7" type="ORF">BRADI_1g46080v3</name>
</gene>
<keyword evidence="2" id="KW-0805">Transcription regulation</keyword>
<dbReference type="EnsemblPlants" id="KQK19038">
    <property type="protein sequence ID" value="KQK19038"/>
    <property type="gene ID" value="BRADI_1g46080v3"/>
</dbReference>
<keyword evidence="3" id="KW-0238">DNA-binding</keyword>
<proteinExistence type="predicted"/>
<dbReference type="Gramene" id="KQK19038">
    <property type="protein sequence ID" value="KQK19038"/>
    <property type="gene ID" value="BRADI_1g46080v3"/>
</dbReference>
<dbReference type="EMBL" id="CM000880">
    <property type="protein sequence ID" value="PNT76229.1"/>
    <property type="molecule type" value="Genomic_DNA"/>
</dbReference>
<dbReference type="InterPro" id="IPR003340">
    <property type="entry name" value="B3_DNA-bd"/>
</dbReference>
<dbReference type="EnsemblPlants" id="KQK19039">
    <property type="protein sequence ID" value="KQK19039"/>
    <property type="gene ID" value="BRADI_1g46080v3"/>
</dbReference>
<dbReference type="EMBL" id="CM000880">
    <property type="protein sequence ID" value="KQK19039.1"/>
    <property type="molecule type" value="Genomic_DNA"/>
</dbReference>
<evidence type="ECO:0000259" key="6">
    <source>
        <dbReference type="PROSITE" id="PS50863"/>
    </source>
</evidence>
<dbReference type="RefSeq" id="XP_014752029.1">
    <property type="nucleotide sequence ID" value="XM_014896543.2"/>
</dbReference>
<dbReference type="GO" id="GO:0005634">
    <property type="term" value="C:nucleus"/>
    <property type="evidence" value="ECO:0007669"/>
    <property type="project" value="UniProtKB-SubCell"/>
</dbReference>
<name>I1GZV7_BRADI</name>
<dbReference type="Gramene" id="PNT76229">
    <property type="protein sequence ID" value="PNT76229"/>
    <property type="gene ID" value="BRADI_1g46080v3"/>
</dbReference>
<evidence type="ECO:0000313" key="8">
    <source>
        <dbReference type="EnsemblPlants" id="KQK19038"/>
    </source>
</evidence>
<dbReference type="RefSeq" id="XP_003564109.1">
    <property type="nucleotide sequence ID" value="XM_003564061.3"/>
</dbReference>